<feature type="transmembrane region" description="Helical" evidence="1">
    <location>
        <begin position="187"/>
        <end position="206"/>
    </location>
</feature>
<dbReference type="EMBL" id="CP040908">
    <property type="protein sequence ID" value="QLL57024.1"/>
    <property type="molecule type" value="Genomic_DNA"/>
</dbReference>
<dbReference type="RefSeq" id="WP_180905928.1">
    <property type="nucleotide sequence ID" value="NZ_CP040908.1"/>
</dbReference>
<accession>A0A7H9DPI7</accession>
<proteinExistence type="predicted"/>
<dbReference type="GeneID" id="78400303"/>
<gene>
    <name evidence="2" type="ORF">FH779_02505</name>
</gene>
<keyword evidence="1" id="KW-0472">Membrane</keyword>
<dbReference type="Proteomes" id="UP000510643">
    <property type="component" value="Chromosome"/>
</dbReference>
<dbReference type="KEGG" id="efal:FH779_02505"/>
<feature type="transmembrane region" description="Helical" evidence="1">
    <location>
        <begin position="351"/>
        <end position="376"/>
    </location>
</feature>
<feature type="transmembrane region" description="Helical" evidence="1">
    <location>
        <begin position="125"/>
        <end position="142"/>
    </location>
</feature>
<evidence type="ECO:0008006" key="4">
    <source>
        <dbReference type="Google" id="ProtNLM"/>
    </source>
</evidence>
<name>A0A7H9DPI7_9FLAO</name>
<keyword evidence="3" id="KW-1185">Reference proteome</keyword>
<evidence type="ECO:0000256" key="1">
    <source>
        <dbReference type="SAM" id="Phobius"/>
    </source>
</evidence>
<keyword evidence="1" id="KW-0812">Transmembrane</keyword>
<feature type="transmembrane region" description="Helical" evidence="1">
    <location>
        <begin position="154"/>
        <end position="175"/>
    </location>
</feature>
<keyword evidence="1" id="KW-1133">Transmembrane helix</keyword>
<feature type="transmembrane region" description="Helical" evidence="1">
    <location>
        <begin position="306"/>
        <end position="331"/>
    </location>
</feature>
<dbReference type="AlphaFoldDB" id="A0A7H9DPI7"/>
<evidence type="ECO:0000313" key="2">
    <source>
        <dbReference type="EMBL" id="QLL57024.1"/>
    </source>
</evidence>
<feature type="transmembrane region" description="Helical" evidence="1">
    <location>
        <begin position="243"/>
        <end position="262"/>
    </location>
</feature>
<feature type="transmembrane region" description="Helical" evidence="1">
    <location>
        <begin position="218"/>
        <end position="237"/>
    </location>
</feature>
<organism evidence="2 3">
    <name type="scientific">Empedobacter falsenii</name>
    <dbReference type="NCBI Taxonomy" id="343874"/>
    <lineage>
        <taxon>Bacteria</taxon>
        <taxon>Pseudomonadati</taxon>
        <taxon>Bacteroidota</taxon>
        <taxon>Flavobacteriia</taxon>
        <taxon>Flavobacteriales</taxon>
        <taxon>Weeksellaceae</taxon>
        <taxon>Empedobacter</taxon>
    </lineage>
</organism>
<evidence type="ECO:0000313" key="3">
    <source>
        <dbReference type="Proteomes" id="UP000510643"/>
    </source>
</evidence>
<sequence length="382" mass="45250">MRSEMLSTLTDINFSFTKKNEQTWVLEHSEKFFIVSEEIKILLEILKRNHYNLENSYQDFIQEFDYVSNEDFDKIVKQNLKSLELDKVNSQQKKEKSFILFETKLISKENAASISKLLQPLFQPTFFWIVFTILFSLSIYNLTQMHHFHLEKEYMLLLFLLYLVSAFIHEFGHVAACNRFTKKNGEVGVGIYFIFPVFYSNITPIWSAKKQERIITNLAGVYVQLFIIAALYIVYLITHNHQLLDVIGISTMIILYQLIPFIRTDGYWIVSDLTDIPNLLPSSTNSVSRFFKNPFKFKLTSKKETFIFLYGLFNQFVMIYIVYRIIITYQYKLISGSIDLIKTIFNQPKEIINYLNTNIELMIISIVFYLIMFNLIKRIFNK</sequence>
<protein>
    <recommendedName>
        <fullName evidence="4">Peptide zinc metalloprotease protein</fullName>
    </recommendedName>
</protein>
<reference evidence="2 3" key="1">
    <citation type="submission" date="2019-06" db="EMBL/GenBank/DDBJ databases">
        <title>Emergence of pandrug resistant Empedobacter falsenii in China.</title>
        <authorList>
            <person name="Dong N."/>
            <person name="Chen S."/>
            <person name="Zhang R."/>
        </authorList>
    </citation>
    <scope>NUCLEOTIDE SEQUENCE [LARGE SCALE GENOMIC DNA]</scope>
    <source>
        <strain evidence="2 3">1681-1</strain>
    </source>
</reference>